<evidence type="ECO:0000256" key="1">
    <source>
        <dbReference type="SAM" id="SignalP"/>
    </source>
</evidence>
<dbReference type="EMBL" id="QJNU01000174">
    <property type="protein sequence ID" value="RYP05259.1"/>
    <property type="molecule type" value="Genomic_DNA"/>
</dbReference>
<sequence>MHPISSVGVVLAAIGAVRALPLENLTPASGSTTMSTSTPIFNLNRTALYLAPETDIVAVRSSEASYSEDQKVPIDELPPCYYECIVENCCNMMIGGPGDVRDLSINEFCHTKWFYVGNWIFDRLVNCVGDKCKDCPDDCAGESRRWMKRVCGRGPG</sequence>
<keyword evidence="1" id="KW-0732">Signal</keyword>
<organism evidence="2 3">
    <name type="scientific">Monosporascus ibericus</name>
    <dbReference type="NCBI Taxonomy" id="155417"/>
    <lineage>
        <taxon>Eukaryota</taxon>
        <taxon>Fungi</taxon>
        <taxon>Dikarya</taxon>
        <taxon>Ascomycota</taxon>
        <taxon>Pezizomycotina</taxon>
        <taxon>Sordariomycetes</taxon>
        <taxon>Xylariomycetidae</taxon>
        <taxon>Xylariales</taxon>
        <taxon>Xylariales incertae sedis</taxon>
        <taxon>Monosporascus</taxon>
    </lineage>
</organism>
<dbReference type="Proteomes" id="UP000293360">
    <property type="component" value="Unassembled WGS sequence"/>
</dbReference>
<proteinExistence type="predicted"/>
<feature type="signal peptide" evidence="1">
    <location>
        <begin position="1"/>
        <end position="19"/>
    </location>
</feature>
<comment type="caution">
    <text evidence="2">The sequence shown here is derived from an EMBL/GenBank/DDBJ whole genome shotgun (WGS) entry which is preliminary data.</text>
</comment>
<keyword evidence="3" id="KW-1185">Reference proteome</keyword>
<dbReference type="AlphaFoldDB" id="A0A4V1XB74"/>
<accession>A0A4V1XB74</accession>
<feature type="chain" id="PRO_5020227044" evidence="1">
    <location>
        <begin position="20"/>
        <end position="156"/>
    </location>
</feature>
<dbReference type="OrthoDB" id="4778578at2759"/>
<evidence type="ECO:0000313" key="2">
    <source>
        <dbReference type="EMBL" id="RYP05259.1"/>
    </source>
</evidence>
<reference evidence="2 3" key="1">
    <citation type="submission" date="2018-06" db="EMBL/GenBank/DDBJ databases">
        <title>Complete Genomes of Monosporascus.</title>
        <authorList>
            <person name="Robinson A.J."/>
            <person name="Natvig D.O."/>
        </authorList>
    </citation>
    <scope>NUCLEOTIDE SEQUENCE [LARGE SCALE GENOMIC DNA]</scope>
    <source>
        <strain evidence="2 3">CBS 110550</strain>
    </source>
</reference>
<gene>
    <name evidence="2" type="ORF">DL764_003920</name>
</gene>
<evidence type="ECO:0000313" key="3">
    <source>
        <dbReference type="Proteomes" id="UP000293360"/>
    </source>
</evidence>
<protein>
    <submittedName>
        <fullName evidence="2">Uncharacterized protein</fullName>
    </submittedName>
</protein>
<name>A0A4V1XB74_9PEZI</name>